<dbReference type="Gene3D" id="3.80.10.10">
    <property type="entry name" value="Ribonuclease Inhibitor"/>
    <property type="match status" value="2"/>
</dbReference>
<keyword evidence="8" id="KW-0675">Receptor</keyword>
<dbReference type="InterPro" id="IPR046956">
    <property type="entry name" value="RLP23-like"/>
</dbReference>
<evidence type="ECO:0000256" key="2">
    <source>
        <dbReference type="ARBA" id="ARBA00022614"/>
    </source>
</evidence>
<dbReference type="PANTHER" id="PTHR48063:SF16">
    <property type="entry name" value="LRR RECEPTOR-LIKE SERINE_THREONINE-PROTEIN KINASE GSO1"/>
    <property type="match status" value="1"/>
</dbReference>
<dbReference type="EMBL" id="JAUESC010000381">
    <property type="protein sequence ID" value="KAK0589761.1"/>
    <property type="molecule type" value="Genomic_DNA"/>
</dbReference>
<keyword evidence="5" id="KW-0677">Repeat</keyword>
<keyword evidence="7" id="KW-0472">Membrane</keyword>
<evidence type="ECO:0000256" key="5">
    <source>
        <dbReference type="ARBA" id="ARBA00022737"/>
    </source>
</evidence>
<proteinExistence type="predicted"/>
<comment type="subcellular location">
    <subcellularLocation>
        <location evidence="1">Membrane</location>
        <topology evidence="1">Single-pass type I membrane protein</topology>
    </subcellularLocation>
</comment>
<dbReference type="SUPFAM" id="SSF52058">
    <property type="entry name" value="L domain-like"/>
    <property type="match status" value="2"/>
</dbReference>
<dbReference type="Pfam" id="PF00560">
    <property type="entry name" value="LRR_1"/>
    <property type="match status" value="7"/>
</dbReference>
<evidence type="ECO:0000259" key="10">
    <source>
        <dbReference type="Pfam" id="PF23598"/>
    </source>
</evidence>
<dbReference type="GO" id="GO:0016020">
    <property type="term" value="C:membrane"/>
    <property type="evidence" value="ECO:0007669"/>
    <property type="project" value="UniProtKB-SubCell"/>
</dbReference>
<gene>
    <name evidence="11" type="ORF">LWI29_018182</name>
</gene>
<accession>A0AA39SBB7</accession>
<reference evidence="11" key="1">
    <citation type="journal article" date="2022" name="Plant J.">
        <title>Strategies of tolerance reflected in two North American maple genomes.</title>
        <authorList>
            <person name="McEvoy S.L."/>
            <person name="Sezen U.U."/>
            <person name="Trouern-Trend A."/>
            <person name="McMahon S.M."/>
            <person name="Schaberg P.G."/>
            <person name="Yang J."/>
            <person name="Wegrzyn J.L."/>
            <person name="Swenson N.G."/>
        </authorList>
    </citation>
    <scope>NUCLEOTIDE SEQUENCE</scope>
    <source>
        <strain evidence="11">NS2018</strain>
    </source>
</reference>
<evidence type="ECO:0000256" key="8">
    <source>
        <dbReference type="ARBA" id="ARBA00023170"/>
    </source>
</evidence>
<evidence type="ECO:0000256" key="6">
    <source>
        <dbReference type="ARBA" id="ARBA00022989"/>
    </source>
</evidence>
<dbReference type="InterPro" id="IPR055414">
    <property type="entry name" value="LRR_R13L4/SHOC2-like"/>
</dbReference>
<name>A0AA39SBB7_ACESA</name>
<dbReference type="PANTHER" id="PTHR48063">
    <property type="entry name" value="LRR RECEPTOR-LIKE KINASE"/>
    <property type="match status" value="1"/>
</dbReference>
<keyword evidence="9" id="KW-0325">Glycoprotein</keyword>
<dbReference type="InterPro" id="IPR001611">
    <property type="entry name" value="Leu-rich_rpt"/>
</dbReference>
<protein>
    <recommendedName>
        <fullName evidence="10">Disease resistance R13L4/SHOC-2-like LRR domain-containing protein</fullName>
    </recommendedName>
</protein>
<keyword evidence="6" id="KW-1133">Transmembrane helix</keyword>
<evidence type="ECO:0000256" key="9">
    <source>
        <dbReference type="ARBA" id="ARBA00023180"/>
    </source>
</evidence>
<dbReference type="FunFam" id="3.80.10.10:FF:000095">
    <property type="entry name" value="LRR receptor-like serine/threonine-protein kinase GSO1"/>
    <property type="match status" value="1"/>
</dbReference>
<evidence type="ECO:0000256" key="3">
    <source>
        <dbReference type="ARBA" id="ARBA00022692"/>
    </source>
</evidence>
<evidence type="ECO:0000313" key="11">
    <source>
        <dbReference type="EMBL" id="KAK0589761.1"/>
    </source>
</evidence>
<dbReference type="Pfam" id="PF23598">
    <property type="entry name" value="LRR_14"/>
    <property type="match status" value="1"/>
</dbReference>
<dbReference type="InterPro" id="IPR032675">
    <property type="entry name" value="LRR_dom_sf"/>
</dbReference>
<evidence type="ECO:0000256" key="7">
    <source>
        <dbReference type="ARBA" id="ARBA00023136"/>
    </source>
</evidence>
<keyword evidence="4" id="KW-0732">Signal</keyword>
<dbReference type="PRINTS" id="PR00019">
    <property type="entry name" value="LEURICHRPT"/>
</dbReference>
<dbReference type="Proteomes" id="UP001168877">
    <property type="component" value="Unassembled WGS sequence"/>
</dbReference>
<evidence type="ECO:0000256" key="1">
    <source>
        <dbReference type="ARBA" id="ARBA00004479"/>
    </source>
</evidence>
<keyword evidence="2" id="KW-0433">Leucine-rich repeat</keyword>
<evidence type="ECO:0000313" key="12">
    <source>
        <dbReference type="Proteomes" id="UP001168877"/>
    </source>
</evidence>
<evidence type="ECO:0000256" key="4">
    <source>
        <dbReference type="ARBA" id="ARBA00022729"/>
    </source>
</evidence>
<dbReference type="FunFam" id="3.80.10.10:FF:000383">
    <property type="entry name" value="Leucine-rich repeat receptor protein kinase EMS1"/>
    <property type="match status" value="1"/>
</dbReference>
<feature type="domain" description="Disease resistance R13L4/SHOC-2-like LRR" evidence="10">
    <location>
        <begin position="16"/>
        <end position="168"/>
    </location>
</feature>
<comment type="caution">
    <text evidence="11">The sequence shown here is derived from an EMBL/GenBank/DDBJ whole genome shotgun (WGS) entry which is preliminary data.</text>
</comment>
<keyword evidence="12" id="KW-1185">Reference proteome</keyword>
<sequence>MTEFTDALSKCTNCSLELLHLGYNKLGGFLPDSLGHLKNLKHLLLMGNSFSGSIPESIGNLSSLEEFYLSENGMKGTIPVSLGQLSSLVALDLKNNQWEGIITEAYLSNLTRLKELSIFLTFSNNTLIFNVSSDWIPPFKLTFLNLKNCQLGPRFPMWLRYQNELEYVSVCNAKISGTIPDWFWKLDLILYHLDLSNNQLSGRVPNTIKFSPQATVFLNYNRFTGPLPLLSSNVISYHFDHNYFSGPIPEDIGEQMPMLTDVDLSFNSLNGTIPLSVGKLSSLLTLVLSNNHLTGKIPDFWNNIPDVFVIDMSDNSLSGKIPSSLGSLSSSLKFLTLSNNHLSGEIPSALKNCTDINTLNLGDNKLSGEIPAWLGETTPSLLILRLRSNMFYGEIPSDICKLSSLHILDLAENNLSGSIPSCLGNLSGMASDVADRYEGQLPVATKGTDSIPEIDKQRRKLRKIKWYVHQPIREKDLVT</sequence>
<dbReference type="AlphaFoldDB" id="A0AA39SBB7"/>
<organism evidence="11 12">
    <name type="scientific">Acer saccharum</name>
    <name type="common">Sugar maple</name>
    <dbReference type="NCBI Taxonomy" id="4024"/>
    <lineage>
        <taxon>Eukaryota</taxon>
        <taxon>Viridiplantae</taxon>
        <taxon>Streptophyta</taxon>
        <taxon>Embryophyta</taxon>
        <taxon>Tracheophyta</taxon>
        <taxon>Spermatophyta</taxon>
        <taxon>Magnoliopsida</taxon>
        <taxon>eudicotyledons</taxon>
        <taxon>Gunneridae</taxon>
        <taxon>Pentapetalae</taxon>
        <taxon>rosids</taxon>
        <taxon>malvids</taxon>
        <taxon>Sapindales</taxon>
        <taxon>Sapindaceae</taxon>
        <taxon>Hippocastanoideae</taxon>
        <taxon>Acereae</taxon>
        <taxon>Acer</taxon>
    </lineage>
</organism>
<reference evidence="11" key="2">
    <citation type="submission" date="2023-06" db="EMBL/GenBank/DDBJ databases">
        <authorList>
            <person name="Swenson N.G."/>
            <person name="Wegrzyn J.L."/>
            <person name="Mcevoy S.L."/>
        </authorList>
    </citation>
    <scope>NUCLEOTIDE SEQUENCE</scope>
    <source>
        <strain evidence="11">NS2018</strain>
        <tissue evidence="11">Leaf</tissue>
    </source>
</reference>
<keyword evidence="3" id="KW-0812">Transmembrane</keyword>